<comment type="caution">
    <text evidence="1">The sequence shown here is derived from an EMBL/GenBank/DDBJ whole genome shotgun (WGS) entry which is preliminary data.</text>
</comment>
<dbReference type="EMBL" id="PKPZ01000004">
    <property type="protein sequence ID" value="RPB41131.1"/>
    <property type="molecule type" value="Genomic_DNA"/>
</dbReference>
<organism evidence="1 2">
    <name type="scientific">Vibrio diabolicus</name>
    <dbReference type="NCBI Taxonomy" id="50719"/>
    <lineage>
        <taxon>Bacteria</taxon>
        <taxon>Pseudomonadati</taxon>
        <taxon>Pseudomonadota</taxon>
        <taxon>Gammaproteobacteria</taxon>
        <taxon>Vibrionales</taxon>
        <taxon>Vibrionaceae</taxon>
        <taxon>Vibrio</taxon>
        <taxon>Vibrio diabolicus subgroup</taxon>
    </lineage>
</organism>
<sequence>MSTNSTTRATQSCDGLNTICLSGLCRENEAYFNGLIYLVNKKLVFFIQMVKKPTQTNKGRSFCSQEHQLVLLSFTLLHHFISTRNRQVAQIDSMGINLTRTAGDK</sequence>
<gene>
    <name evidence="1" type="ORF">CYQ91_07430</name>
</gene>
<protein>
    <submittedName>
        <fullName evidence="1">Uncharacterized protein</fullName>
    </submittedName>
</protein>
<evidence type="ECO:0000313" key="2">
    <source>
        <dbReference type="Proteomes" id="UP000283878"/>
    </source>
</evidence>
<dbReference type="Proteomes" id="UP000283878">
    <property type="component" value="Unassembled WGS sequence"/>
</dbReference>
<dbReference type="AlphaFoldDB" id="A0AAX1XQA8"/>
<accession>A0AAX1XQA8</accession>
<proteinExistence type="predicted"/>
<name>A0AAX1XQA8_9VIBR</name>
<reference evidence="1 2" key="1">
    <citation type="journal article" date="2018" name="AMB Express">
        <title>Occurrence and significance of pathogenicity and fitness islands in environmental vibrios.</title>
        <authorList>
            <person name="Klein S."/>
            <person name="Pipes S."/>
            <person name="Lovell C.R."/>
        </authorList>
    </citation>
    <scope>NUCLEOTIDE SEQUENCE [LARGE SCALE GENOMIC DNA]</scope>
    <source>
        <strain evidence="1 2">JBS-8-11-1</strain>
    </source>
</reference>
<evidence type="ECO:0000313" key="1">
    <source>
        <dbReference type="EMBL" id="RPB41131.1"/>
    </source>
</evidence>